<dbReference type="GO" id="GO:0008725">
    <property type="term" value="F:DNA-3-methyladenine glycosylase activity"/>
    <property type="evidence" value="ECO:0007669"/>
    <property type="project" value="InterPro"/>
</dbReference>
<keyword evidence="4" id="KW-1185">Reference proteome</keyword>
<feature type="binding site" evidence="1">
    <location>
        <position position="331"/>
    </location>
    <ligand>
        <name>Zn(2+)</name>
        <dbReference type="ChEBI" id="CHEBI:29105"/>
    </ligand>
</feature>
<gene>
    <name evidence="3" type="ORF">HPP92_010340</name>
</gene>
<evidence type="ECO:0000256" key="2">
    <source>
        <dbReference type="SAM" id="MobiDB-lite"/>
    </source>
</evidence>
<keyword evidence="1" id="KW-0479">Metal-binding</keyword>
<dbReference type="SUPFAM" id="SSF48150">
    <property type="entry name" value="DNA-glycosylase"/>
    <property type="match status" value="1"/>
</dbReference>
<reference evidence="3 4" key="1">
    <citation type="journal article" date="2020" name="Nat. Food">
        <title>A phased Vanilla planifolia genome enables genetic improvement of flavour and production.</title>
        <authorList>
            <person name="Hasing T."/>
            <person name="Tang H."/>
            <person name="Brym M."/>
            <person name="Khazi F."/>
            <person name="Huang T."/>
            <person name="Chambers A.H."/>
        </authorList>
    </citation>
    <scope>NUCLEOTIDE SEQUENCE [LARGE SCALE GENOMIC DNA]</scope>
    <source>
        <tissue evidence="3">Leaf</tissue>
    </source>
</reference>
<dbReference type="Gene3D" id="1.10.340.30">
    <property type="entry name" value="Hypothetical protein, domain 2"/>
    <property type="match status" value="1"/>
</dbReference>
<dbReference type="GO" id="GO:0046872">
    <property type="term" value="F:metal ion binding"/>
    <property type="evidence" value="ECO:0007669"/>
    <property type="project" value="UniProtKB-KW"/>
</dbReference>
<dbReference type="PANTHER" id="PTHR31116">
    <property type="entry name" value="OS04G0501200 PROTEIN"/>
    <property type="match status" value="1"/>
</dbReference>
<keyword evidence="1" id="KW-0862">Zinc</keyword>
<dbReference type="OrthoDB" id="1937321at2759"/>
<protein>
    <recommendedName>
        <fullName evidence="5">DNA-3-methyladenine glycosylase I</fullName>
    </recommendedName>
</protein>
<dbReference type="GO" id="GO:0006284">
    <property type="term" value="P:base-excision repair"/>
    <property type="evidence" value="ECO:0007669"/>
    <property type="project" value="InterPro"/>
</dbReference>
<feature type="binding site" evidence="1">
    <location>
        <position position="173"/>
    </location>
    <ligand>
        <name>Zn(2+)</name>
        <dbReference type="ChEBI" id="CHEBI:29105"/>
    </ligand>
</feature>
<dbReference type="AlphaFoldDB" id="A0A835UZ69"/>
<proteinExistence type="predicted"/>
<feature type="binding site" evidence="1">
    <location>
        <position position="158"/>
    </location>
    <ligand>
        <name>Zn(2+)</name>
        <dbReference type="ChEBI" id="CHEBI:29105"/>
    </ligand>
</feature>
<feature type="compositionally biased region" description="Basic and acidic residues" evidence="2">
    <location>
        <begin position="42"/>
        <end position="53"/>
    </location>
</feature>
<dbReference type="Proteomes" id="UP000636800">
    <property type="component" value="Chromosome 5"/>
</dbReference>
<feature type="region of interest" description="Disordered" evidence="2">
    <location>
        <begin position="1"/>
        <end position="53"/>
    </location>
</feature>
<dbReference type="Pfam" id="PF03352">
    <property type="entry name" value="Adenine_glyco"/>
    <property type="match status" value="1"/>
</dbReference>
<comment type="caution">
    <text evidence="3">The sequence shown here is derived from an EMBL/GenBank/DDBJ whole genome shotgun (WGS) entry which is preliminary data.</text>
</comment>
<evidence type="ECO:0000256" key="1">
    <source>
        <dbReference type="PIRSR" id="PIRSR605019-1"/>
    </source>
</evidence>
<organism evidence="3 4">
    <name type="scientific">Vanilla planifolia</name>
    <name type="common">Vanilla</name>
    <dbReference type="NCBI Taxonomy" id="51239"/>
    <lineage>
        <taxon>Eukaryota</taxon>
        <taxon>Viridiplantae</taxon>
        <taxon>Streptophyta</taxon>
        <taxon>Embryophyta</taxon>
        <taxon>Tracheophyta</taxon>
        <taxon>Spermatophyta</taxon>
        <taxon>Magnoliopsida</taxon>
        <taxon>Liliopsida</taxon>
        <taxon>Asparagales</taxon>
        <taxon>Orchidaceae</taxon>
        <taxon>Vanilloideae</taxon>
        <taxon>Vanilleae</taxon>
        <taxon>Vanilla</taxon>
    </lineage>
</organism>
<accession>A0A835UZ69</accession>
<dbReference type="InterPro" id="IPR011257">
    <property type="entry name" value="DNA_glycosylase"/>
</dbReference>
<dbReference type="EMBL" id="JADCNL010000005">
    <property type="protein sequence ID" value="KAG0479482.1"/>
    <property type="molecule type" value="Genomic_DNA"/>
</dbReference>
<evidence type="ECO:0000313" key="4">
    <source>
        <dbReference type="Proteomes" id="UP000636800"/>
    </source>
</evidence>
<evidence type="ECO:0008006" key="5">
    <source>
        <dbReference type="Google" id="ProtNLM"/>
    </source>
</evidence>
<name>A0A835UZ69_VANPL</name>
<sequence>MSGAPKLRSLNVADSESRSVLGPAGNKARLTLASRKPSSKPPTEKDKLESVVKEEKRETSLLTDCPSFSLQMSAPAVLRRQELLLQSNFSPNASCSSDASTDSFCSRASTGRICRRSFTSKPRQGIPRLQKIISKSEKSDVDGAAFEPVAAFQGKKRCPWVTPNTDPLYVIFHDEEWGVPVHDDKKLFELLVLSGALAEFTWPTILSRRQTFREVFMNFDPKLVSKLNEKKLITPGSTASSLLSETKLRTVVENGRLILKVIEEFGSFDKYCWSFVNHKPIVSRFRYPRQVPVKTPKADSMSKDMVRRGFRGVGPTVMYSFMQAAGLANDHLLGCYRFEECCAAVDPIAQSVEVCASNNKFVDSEMTTKAERSFNHVLAMEMINFLGAAGDGKATPANPEVVEIVRKDTAKIKIPKKMLWKSLHRRSKGGLEVEEK</sequence>
<dbReference type="InterPro" id="IPR005019">
    <property type="entry name" value="Adenine_glyco"/>
</dbReference>
<evidence type="ECO:0000313" key="3">
    <source>
        <dbReference type="EMBL" id="KAG0479482.1"/>
    </source>
</evidence>
<dbReference type="PANTHER" id="PTHR31116:SF7">
    <property type="entry name" value="OS09G0420300 PROTEIN"/>
    <property type="match status" value="1"/>
</dbReference>
<feature type="binding site" evidence="1">
    <location>
        <position position="335"/>
    </location>
    <ligand>
        <name>Zn(2+)</name>
        <dbReference type="ChEBI" id="CHEBI:29105"/>
    </ligand>
</feature>